<gene>
    <name evidence="1" type="ORF">Q7A36_39085</name>
</gene>
<comment type="caution">
    <text evidence="1">The sequence shown here is derived from an EMBL/GenBank/DDBJ whole genome shotgun (WGS) entry which is preliminary data.</text>
</comment>
<evidence type="ECO:0000313" key="2">
    <source>
        <dbReference type="Proteomes" id="UP001243009"/>
    </source>
</evidence>
<sequence>MLLRCLVLQSSRLHFPSLDPLSETSDPRLELRAFDQAFGVAVYETSHAAAQFGELRFNDREIEAIGVSASRNFKAPFVLGCNPPGVTQDILDFLPHSRVQNVGTNLDVRTYPQAIGAINAAAGTSVVGVFVVFASWRAHMVARTAVGVPA</sequence>
<organism evidence="1 2">
    <name type="scientific">Paracraurococcus lichenis</name>
    <dbReference type="NCBI Taxonomy" id="3064888"/>
    <lineage>
        <taxon>Bacteria</taxon>
        <taxon>Pseudomonadati</taxon>
        <taxon>Pseudomonadota</taxon>
        <taxon>Alphaproteobacteria</taxon>
        <taxon>Acetobacterales</taxon>
        <taxon>Roseomonadaceae</taxon>
        <taxon>Paracraurococcus</taxon>
    </lineage>
</organism>
<evidence type="ECO:0000313" key="1">
    <source>
        <dbReference type="EMBL" id="MDO9714356.1"/>
    </source>
</evidence>
<dbReference type="Proteomes" id="UP001243009">
    <property type="component" value="Unassembled WGS sequence"/>
</dbReference>
<name>A0ABT9EE38_9PROT</name>
<accession>A0ABT9EE38</accession>
<protein>
    <submittedName>
        <fullName evidence="1">Uncharacterized protein</fullName>
    </submittedName>
</protein>
<dbReference type="EMBL" id="JAUTWS010000227">
    <property type="protein sequence ID" value="MDO9714356.1"/>
    <property type="molecule type" value="Genomic_DNA"/>
</dbReference>
<keyword evidence="2" id="KW-1185">Reference proteome</keyword>
<proteinExistence type="predicted"/>
<dbReference type="RefSeq" id="WP_305109190.1">
    <property type="nucleotide sequence ID" value="NZ_JAUTWS010000227.1"/>
</dbReference>
<reference evidence="1 2" key="1">
    <citation type="submission" date="2023-08" db="EMBL/GenBank/DDBJ databases">
        <title>The draft genome sequence of Paracraurococcus sp. LOR1-02.</title>
        <authorList>
            <person name="Kingkaew E."/>
            <person name="Tanasupawat S."/>
        </authorList>
    </citation>
    <scope>NUCLEOTIDE SEQUENCE [LARGE SCALE GENOMIC DNA]</scope>
    <source>
        <strain evidence="1 2">LOR1-02</strain>
    </source>
</reference>